<keyword evidence="2 6" id="KW-0812">Transmembrane</keyword>
<dbReference type="EMBL" id="CAJVPJ010000022">
    <property type="protein sequence ID" value="CAG8458632.1"/>
    <property type="molecule type" value="Genomic_DNA"/>
</dbReference>
<proteinExistence type="predicted"/>
<evidence type="ECO:0000259" key="7">
    <source>
        <dbReference type="PROSITE" id="PS51503"/>
    </source>
</evidence>
<keyword evidence="3 6" id="KW-1133">Transmembrane helix</keyword>
<dbReference type="PANTHER" id="PTHR12297">
    <property type="entry name" value="HYPOXIA-INDUCBILE GENE 1 HIG1 -RELATED"/>
    <property type="match status" value="1"/>
</dbReference>
<keyword evidence="9" id="KW-1185">Reference proteome</keyword>
<keyword evidence="5 6" id="KW-0472">Membrane</keyword>
<evidence type="ECO:0000256" key="6">
    <source>
        <dbReference type="SAM" id="Phobius"/>
    </source>
</evidence>
<dbReference type="PROSITE" id="PS51503">
    <property type="entry name" value="HIG1"/>
    <property type="match status" value="1"/>
</dbReference>
<dbReference type="InterPro" id="IPR050355">
    <property type="entry name" value="RCF1"/>
</dbReference>
<gene>
    <name evidence="8" type="ORF">POCULU_LOCUS437</name>
</gene>
<evidence type="ECO:0000313" key="9">
    <source>
        <dbReference type="Proteomes" id="UP000789572"/>
    </source>
</evidence>
<evidence type="ECO:0000256" key="1">
    <source>
        <dbReference type="ARBA" id="ARBA00004325"/>
    </source>
</evidence>
<dbReference type="Proteomes" id="UP000789572">
    <property type="component" value="Unassembled WGS sequence"/>
</dbReference>
<evidence type="ECO:0000256" key="3">
    <source>
        <dbReference type="ARBA" id="ARBA00022989"/>
    </source>
</evidence>
<organism evidence="8 9">
    <name type="scientific">Paraglomus occultum</name>
    <dbReference type="NCBI Taxonomy" id="144539"/>
    <lineage>
        <taxon>Eukaryota</taxon>
        <taxon>Fungi</taxon>
        <taxon>Fungi incertae sedis</taxon>
        <taxon>Mucoromycota</taxon>
        <taxon>Glomeromycotina</taxon>
        <taxon>Glomeromycetes</taxon>
        <taxon>Paraglomerales</taxon>
        <taxon>Paraglomeraceae</taxon>
        <taxon>Paraglomus</taxon>
    </lineage>
</organism>
<dbReference type="AlphaFoldDB" id="A0A9N8VKH1"/>
<keyword evidence="4" id="KW-0496">Mitochondrion</keyword>
<dbReference type="Pfam" id="PF04588">
    <property type="entry name" value="HIG_1_N"/>
    <property type="match status" value="1"/>
</dbReference>
<evidence type="ECO:0000256" key="4">
    <source>
        <dbReference type="ARBA" id="ARBA00023128"/>
    </source>
</evidence>
<dbReference type="OrthoDB" id="6604018at2759"/>
<dbReference type="InterPro" id="IPR007667">
    <property type="entry name" value="Hypoxia_induced_domain"/>
</dbReference>
<feature type="transmembrane region" description="Helical" evidence="6">
    <location>
        <begin position="60"/>
        <end position="81"/>
    </location>
</feature>
<dbReference type="Gene3D" id="6.10.140.1320">
    <property type="match status" value="1"/>
</dbReference>
<evidence type="ECO:0000313" key="8">
    <source>
        <dbReference type="EMBL" id="CAG8458632.1"/>
    </source>
</evidence>
<name>A0A9N8VKH1_9GLOM</name>
<evidence type="ECO:0000256" key="2">
    <source>
        <dbReference type="ARBA" id="ARBA00022692"/>
    </source>
</evidence>
<reference evidence="8" key="1">
    <citation type="submission" date="2021-06" db="EMBL/GenBank/DDBJ databases">
        <authorList>
            <person name="Kallberg Y."/>
            <person name="Tangrot J."/>
            <person name="Rosling A."/>
        </authorList>
    </citation>
    <scope>NUCLEOTIDE SEQUENCE</scope>
    <source>
        <strain evidence="8">IA702</strain>
    </source>
</reference>
<comment type="caution">
    <text evidence="8">The sequence shown here is derived from an EMBL/GenBank/DDBJ whole genome shotgun (WGS) entry which is preliminary data.</text>
</comment>
<accession>A0A9N8VKH1</accession>
<dbReference type="GO" id="GO:0031966">
    <property type="term" value="C:mitochondrial membrane"/>
    <property type="evidence" value="ECO:0007669"/>
    <property type="project" value="UniProtKB-SubCell"/>
</dbReference>
<comment type="subcellular location">
    <subcellularLocation>
        <location evidence="1">Mitochondrion membrane</location>
    </subcellularLocation>
</comment>
<protein>
    <submittedName>
        <fullName evidence="8">6500_t:CDS:1</fullName>
    </submittedName>
</protein>
<feature type="domain" description="HIG1" evidence="7">
    <location>
        <begin position="1"/>
        <end position="87"/>
    </location>
</feature>
<evidence type="ECO:0000256" key="5">
    <source>
        <dbReference type="ARBA" id="ARBA00023136"/>
    </source>
</evidence>
<dbReference type="PANTHER" id="PTHR12297:SF3">
    <property type="entry name" value="HIG1 DOMAIN FAMILY MEMBER 1A"/>
    <property type="match status" value="1"/>
</dbReference>
<dbReference type="GO" id="GO:0097250">
    <property type="term" value="P:mitochondrial respirasome assembly"/>
    <property type="evidence" value="ECO:0007669"/>
    <property type="project" value="TreeGrafter"/>
</dbReference>
<feature type="transmembrane region" description="Helical" evidence="6">
    <location>
        <begin position="29"/>
        <end position="48"/>
    </location>
</feature>
<sequence>MSNREIEDDDVQYETGTERALRKMKEEPLVPAGIFVTTFAIVAAAISLHRGNSAMFQKMLRLRVAAQGFTVAVLLGGGLLYQNKRKT</sequence>